<evidence type="ECO:0000256" key="7">
    <source>
        <dbReference type="ARBA" id="ARBA00022927"/>
    </source>
</evidence>
<dbReference type="AlphaFoldDB" id="A0A8X6PZW2"/>
<evidence type="ECO:0000256" key="10">
    <source>
        <dbReference type="RuleBase" id="RU365011"/>
    </source>
</evidence>
<dbReference type="GO" id="GO:0005789">
    <property type="term" value="C:endoplasmic reticulum membrane"/>
    <property type="evidence" value="ECO:0007669"/>
    <property type="project" value="UniProtKB-SubCell"/>
</dbReference>
<evidence type="ECO:0000256" key="9">
    <source>
        <dbReference type="ARBA" id="ARBA00023136"/>
    </source>
</evidence>
<evidence type="ECO:0000256" key="2">
    <source>
        <dbReference type="ARBA" id="ARBA00006931"/>
    </source>
</evidence>
<evidence type="ECO:0000256" key="8">
    <source>
        <dbReference type="ARBA" id="ARBA00022989"/>
    </source>
</evidence>
<dbReference type="EMBL" id="BMAW01074381">
    <property type="protein sequence ID" value="GFT91990.1"/>
    <property type="molecule type" value="Genomic_DNA"/>
</dbReference>
<keyword evidence="4 10" id="KW-0812">Transmembrane</keyword>
<feature type="transmembrane region" description="Helical" evidence="10">
    <location>
        <begin position="866"/>
        <end position="884"/>
    </location>
</feature>
<evidence type="ECO:0000256" key="5">
    <source>
        <dbReference type="ARBA" id="ARBA00022801"/>
    </source>
</evidence>
<feature type="domain" description="GPI inositol-deacylase PGAP1-like alpha/beta" evidence="11">
    <location>
        <begin position="106"/>
        <end position="321"/>
    </location>
</feature>
<evidence type="ECO:0000256" key="3">
    <source>
        <dbReference type="ARBA" id="ARBA00022448"/>
    </source>
</evidence>
<comment type="function">
    <text evidence="10">Involved in inositol deacylation of GPI-anchored proteins which plays important roles in the quality control and ER-associated degradation of GPI-anchored proteins.</text>
</comment>
<proteinExistence type="inferred from homology"/>
<dbReference type="InterPro" id="IPR039529">
    <property type="entry name" value="PGAP1/BST1"/>
</dbReference>
<organism evidence="12 13">
    <name type="scientific">Nephila pilipes</name>
    <name type="common">Giant wood spider</name>
    <name type="synonym">Nephila maculata</name>
    <dbReference type="NCBI Taxonomy" id="299642"/>
    <lineage>
        <taxon>Eukaryota</taxon>
        <taxon>Metazoa</taxon>
        <taxon>Ecdysozoa</taxon>
        <taxon>Arthropoda</taxon>
        <taxon>Chelicerata</taxon>
        <taxon>Arachnida</taxon>
        <taxon>Araneae</taxon>
        <taxon>Araneomorphae</taxon>
        <taxon>Entelegynae</taxon>
        <taxon>Araneoidea</taxon>
        <taxon>Nephilidae</taxon>
        <taxon>Nephila</taxon>
    </lineage>
</organism>
<dbReference type="GO" id="GO:0006505">
    <property type="term" value="P:GPI anchor metabolic process"/>
    <property type="evidence" value="ECO:0007669"/>
    <property type="project" value="TreeGrafter"/>
</dbReference>
<dbReference type="PANTHER" id="PTHR15495:SF7">
    <property type="entry name" value="GPI INOSITOL-DEACYLASE"/>
    <property type="match status" value="1"/>
</dbReference>
<dbReference type="GO" id="GO:0015031">
    <property type="term" value="P:protein transport"/>
    <property type="evidence" value="ECO:0007669"/>
    <property type="project" value="UniProtKB-KW"/>
</dbReference>
<dbReference type="Proteomes" id="UP000887013">
    <property type="component" value="Unassembled WGS sequence"/>
</dbReference>
<evidence type="ECO:0000259" key="11">
    <source>
        <dbReference type="Pfam" id="PF07819"/>
    </source>
</evidence>
<comment type="subcellular location">
    <subcellularLocation>
        <location evidence="1">Endoplasmic reticulum membrane</location>
        <topology evidence="1">Multi-pass membrane protein</topology>
    </subcellularLocation>
</comment>
<dbReference type="Gene3D" id="3.40.50.1820">
    <property type="entry name" value="alpha/beta hydrolase"/>
    <property type="match status" value="1"/>
</dbReference>
<dbReference type="PANTHER" id="PTHR15495">
    <property type="entry name" value="NEGATIVE REGULATOR OF VESICLE FORMATION-RELATED"/>
    <property type="match status" value="1"/>
</dbReference>
<dbReference type="SUPFAM" id="SSF53474">
    <property type="entry name" value="alpha/beta-Hydrolases"/>
    <property type="match status" value="1"/>
</dbReference>
<evidence type="ECO:0000256" key="1">
    <source>
        <dbReference type="ARBA" id="ARBA00004477"/>
    </source>
</evidence>
<dbReference type="InterPro" id="IPR029058">
    <property type="entry name" value="AB_hydrolase_fold"/>
</dbReference>
<evidence type="ECO:0000313" key="12">
    <source>
        <dbReference type="EMBL" id="GFT91990.1"/>
    </source>
</evidence>
<feature type="transmembrane region" description="Helical" evidence="10">
    <location>
        <begin position="34"/>
        <end position="52"/>
    </location>
</feature>
<feature type="transmembrane region" description="Helical" evidence="10">
    <location>
        <begin position="627"/>
        <end position="646"/>
    </location>
</feature>
<keyword evidence="9 10" id="KW-0472">Membrane</keyword>
<accession>A0A8X6PZW2</accession>
<dbReference type="Pfam" id="PF07819">
    <property type="entry name" value="PGAP1"/>
    <property type="match status" value="1"/>
</dbReference>
<protein>
    <recommendedName>
        <fullName evidence="10">GPI inositol-deacylase</fullName>
        <ecNumber evidence="10">3.1.-.-</ecNumber>
    </recommendedName>
</protein>
<keyword evidence="5 10" id="KW-0378">Hydrolase</keyword>
<feature type="transmembrane region" description="Helical" evidence="10">
    <location>
        <begin position="773"/>
        <end position="802"/>
    </location>
</feature>
<dbReference type="EC" id="3.1.-.-" evidence="10"/>
<sequence>MLQNEQGVKQLISSTCQNFPLMIKMEVFEVNIKLVLPVFLFIFSLYGGFHYINNHENNMCEMTYMFEYPEYLRIPVKYDVSKQFPRYKLYVYGEGKYFEELQKDRFTGNPVLFIPGNAGSHRQVRSLASIALRMAHSLHTTMFNFFAIDFNEEMSGLYGGTLNDQTEFVSACIKRIQSLYSSEKKLILIGHSMGGVISKAVFSLPSFNPADISMILTLAAPHKQPVVALDFALVDFYAKIKETWKYRLKKGLMDIPIISIGGGHRDILVRSDLTSNNFQHKSAKDIEVLTSSIPGVWVSTDHLAIVWCKQLILTISRTLYDLNNKVIKQNYGSNVEDILRHHFISRSSGTYYPQVPSAPASAFTSAGQWIEQESNTWRFSRSKVLSTIYLLIPVGKDSNVLVVASGIVKREWIFGCTRLSGTETKTCAEAENLSEESEIIPSRSKKSQRRLINLDSQFLQGKKYPYILIYITPLDSQVDILGERYNIADRTKHVKLPSVIQRFFSPPSKLLSVSLPEQSIFYNVTVPQSFGVFDSVEFQLETRLCRAGSVVGQGIIKTHISGSNEDLYHHIRTVLGGVTSIPIKALFLPHQNHNHDVTLQLILDPECSVVLTAKFPLNIIANQFMKFYGIYIIGYTVALLLAFLAGQMSYFESLGSFPSYFKVFGQYPTYVTLVGIPSALYHVMLDPELGLPVIPSADRIVQDDNRFISTLILRTLLYLIACGFVAALYTVYALLLKGISKFWIWMKRKTVFNVTEVPLEQTLKTRVKVTKLLLVWCAFIGAVTLQFSSSLGAICAFITYLLKLISEYIRCAAEEERRGPGVVTTKWHFHFTLVLLCMCTVALVSPGMIAWVKGLQYSFQVTNDPYTFPCVSVILSCALLWQLPSPSFNRVAYKKCSYIIHIVAALITLYGIHSIYRLLYFICFTFIIICIQQTNAFLYGLPVKCD</sequence>
<reference evidence="12" key="1">
    <citation type="submission" date="2020-08" db="EMBL/GenBank/DDBJ databases">
        <title>Multicomponent nature underlies the extraordinary mechanical properties of spider dragline silk.</title>
        <authorList>
            <person name="Kono N."/>
            <person name="Nakamura H."/>
            <person name="Mori M."/>
            <person name="Yoshida Y."/>
            <person name="Ohtoshi R."/>
            <person name="Malay A.D."/>
            <person name="Moran D.A.P."/>
            <person name="Tomita M."/>
            <person name="Numata K."/>
            <person name="Arakawa K."/>
        </authorList>
    </citation>
    <scope>NUCLEOTIDE SEQUENCE</scope>
</reference>
<dbReference type="GO" id="GO:0050185">
    <property type="term" value="F:phosphatidylinositol deacylase activity"/>
    <property type="evidence" value="ECO:0007669"/>
    <property type="project" value="TreeGrafter"/>
</dbReference>
<keyword evidence="7 10" id="KW-0653">Protein transport</keyword>
<evidence type="ECO:0000256" key="4">
    <source>
        <dbReference type="ARBA" id="ARBA00022692"/>
    </source>
</evidence>
<comment type="similarity">
    <text evidence="2 10">Belongs to the GPI inositol-deacylase family.</text>
</comment>
<keyword evidence="13" id="KW-1185">Reference proteome</keyword>
<evidence type="ECO:0000256" key="6">
    <source>
        <dbReference type="ARBA" id="ARBA00022824"/>
    </source>
</evidence>
<feature type="transmembrane region" description="Helical" evidence="10">
    <location>
        <begin position="918"/>
        <end position="941"/>
    </location>
</feature>
<name>A0A8X6PZW2_NEPPI</name>
<comment type="caution">
    <text evidence="12">The sequence shown here is derived from an EMBL/GenBank/DDBJ whole genome shotgun (WGS) entry which is preliminary data.</text>
</comment>
<keyword evidence="6 10" id="KW-0256">Endoplasmic reticulum</keyword>
<gene>
    <name evidence="12" type="primary">pgap1</name>
    <name evidence="12" type="ORF">NPIL_4391</name>
</gene>
<dbReference type="InterPro" id="IPR012908">
    <property type="entry name" value="PGAP1-ab_dom-like"/>
</dbReference>
<feature type="transmembrane region" description="Helical" evidence="10">
    <location>
        <begin position="716"/>
        <end position="736"/>
    </location>
</feature>
<dbReference type="OrthoDB" id="348976at2759"/>
<evidence type="ECO:0000313" key="13">
    <source>
        <dbReference type="Proteomes" id="UP000887013"/>
    </source>
</evidence>
<keyword evidence="3 10" id="KW-0813">Transport</keyword>
<feature type="transmembrane region" description="Helical" evidence="10">
    <location>
        <begin position="896"/>
        <end position="912"/>
    </location>
</feature>
<dbReference type="GO" id="GO:0006888">
    <property type="term" value="P:endoplasmic reticulum to Golgi vesicle-mediated transport"/>
    <property type="evidence" value="ECO:0007669"/>
    <property type="project" value="TreeGrafter"/>
</dbReference>
<dbReference type="Pfam" id="PF24660">
    <property type="entry name" value="PGAP1_3rd"/>
    <property type="match status" value="1"/>
</dbReference>
<keyword evidence="8 10" id="KW-1133">Transmembrane helix</keyword>
<feature type="transmembrane region" description="Helical" evidence="10">
    <location>
        <begin position="827"/>
        <end position="851"/>
    </location>
</feature>